<name>A0A2M4CGL9_ANODA</name>
<dbReference type="EMBL" id="GGFL01000312">
    <property type="protein sequence ID" value="MBW64490.1"/>
    <property type="molecule type" value="Transcribed_RNA"/>
</dbReference>
<sequence length="102" mass="11519">MIWGVHCTRSSRPSQSSPEQRLPAFSILMIGEPALDHVLDRDFKNCGGCARLQSHQRQLIEPRRDADESVAEAQPTGPSITNFNQPIDSPRDRRPYCPRFCA</sequence>
<reference evidence="2" key="1">
    <citation type="submission" date="2018-01" db="EMBL/GenBank/DDBJ databases">
        <title>An insight into the sialome of Amazonian anophelines.</title>
        <authorList>
            <person name="Ribeiro J.M."/>
            <person name="Scarpassa V."/>
            <person name="Calvo E."/>
        </authorList>
    </citation>
    <scope>NUCLEOTIDE SEQUENCE</scope>
</reference>
<feature type="region of interest" description="Disordered" evidence="1">
    <location>
        <begin position="1"/>
        <end position="20"/>
    </location>
</feature>
<organism evidence="2">
    <name type="scientific">Anopheles darlingi</name>
    <name type="common">Mosquito</name>
    <dbReference type="NCBI Taxonomy" id="43151"/>
    <lineage>
        <taxon>Eukaryota</taxon>
        <taxon>Metazoa</taxon>
        <taxon>Ecdysozoa</taxon>
        <taxon>Arthropoda</taxon>
        <taxon>Hexapoda</taxon>
        <taxon>Insecta</taxon>
        <taxon>Pterygota</taxon>
        <taxon>Neoptera</taxon>
        <taxon>Endopterygota</taxon>
        <taxon>Diptera</taxon>
        <taxon>Nematocera</taxon>
        <taxon>Culicoidea</taxon>
        <taxon>Culicidae</taxon>
        <taxon>Anophelinae</taxon>
        <taxon>Anopheles</taxon>
    </lineage>
</organism>
<protein>
    <submittedName>
        <fullName evidence="2">Uncharacterized protein</fullName>
    </submittedName>
</protein>
<evidence type="ECO:0000256" key="1">
    <source>
        <dbReference type="SAM" id="MobiDB-lite"/>
    </source>
</evidence>
<evidence type="ECO:0000313" key="2">
    <source>
        <dbReference type="EMBL" id="MBW64490.1"/>
    </source>
</evidence>
<feature type="compositionally biased region" description="Low complexity" evidence="1">
    <location>
        <begin position="10"/>
        <end position="20"/>
    </location>
</feature>
<dbReference type="AlphaFoldDB" id="A0A2M4CGL9"/>
<accession>A0A2M4CGL9</accession>
<feature type="compositionally biased region" description="Polar residues" evidence="1">
    <location>
        <begin position="76"/>
        <end position="87"/>
    </location>
</feature>
<dbReference type="VEuPathDB" id="VectorBase:ADAC006760"/>
<feature type="region of interest" description="Disordered" evidence="1">
    <location>
        <begin position="57"/>
        <end position="94"/>
    </location>
</feature>
<feature type="compositionally biased region" description="Basic and acidic residues" evidence="1">
    <location>
        <begin position="58"/>
        <end position="67"/>
    </location>
</feature>
<proteinExistence type="predicted"/>